<dbReference type="FunFam" id="1.10.287.130:FF:000001">
    <property type="entry name" value="Two-component sensor histidine kinase"/>
    <property type="match status" value="1"/>
</dbReference>
<dbReference type="Pfam" id="PF00072">
    <property type="entry name" value="Response_reg"/>
    <property type="match status" value="1"/>
</dbReference>
<dbReference type="InterPro" id="IPR005467">
    <property type="entry name" value="His_kinase_dom"/>
</dbReference>
<evidence type="ECO:0000256" key="2">
    <source>
        <dbReference type="ARBA" id="ARBA00004370"/>
    </source>
</evidence>
<keyword evidence="7" id="KW-0902">Two-component regulatory system</keyword>
<keyword evidence="9" id="KW-1133">Transmembrane helix</keyword>
<evidence type="ECO:0000259" key="10">
    <source>
        <dbReference type="PROSITE" id="PS50109"/>
    </source>
</evidence>
<proteinExistence type="predicted"/>
<dbReference type="PANTHER" id="PTHR45339">
    <property type="entry name" value="HYBRID SIGNAL TRANSDUCTION HISTIDINE KINASE J"/>
    <property type="match status" value="1"/>
</dbReference>
<dbReference type="InterPro" id="IPR011006">
    <property type="entry name" value="CheY-like_superfamily"/>
</dbReference>
<name>A0A150WHW4_BDEBC</name>
<dbReference type="InterPro" id="IPR004358">
    <property type="entry name" value="Sig_transdc_His_kin-like_C"/>
</dbReference>
<dbReference type="Pfam" id="PF02518">
    <property type="entry name" value="HATPase_c"/>
    <property type="match status" value="1"/>
</dbReference>
<comment type="caution">
    <text evidence="13">The sequence shown here is derived from an EMBL/GenBank/DDBJ whole genome shotgun (WGS) entry which is preliminary data.</text>
</comment>
<feature type="modified residue" description="4-aspartylphosphate" evidence="8">
    <location>
        <position position="595"/>
    </location>
</feature>
<keyword evidence="6 13" id="KW-0418">Kinase</keyword>
<evidence type="ECO:0000313" key="13">
    <source>
        <dbReference type="EMBL" id="KYG63301.1"/>
    </source>
</evidence>
<gene>
    <name evidence="13" type="ORF">AZI85_04520</name>
</gene>
<feature type="domain" description="HAMP" evidence="12">
    <location>
        <begin position="233"/>
        <end position="285"/>
    </location>
</feature>
<dbReference type="Pfam" id="PF00672">
    <property type="entry name" value="HAMP"/>
    <property type="match status" value="1"/>
</dbReference>
<dbReference type="OrthoDB" id="5287350at2"/>
<dbReference type="InterPro" id="IPR001789">
    <property type="entry name" value="Sig_transdc_resp-reg_receiver"/>
</dbReference>
<dbReference type="InterPro" id="IPR003661">
    <property type="entry name" value="HisK_dim/P_dom"/>
</dbReference>
<evidence type="ECO:0000256" key="7">
    <source>
        <dbReference type="ARBA" id="ARBA00023012"/>
    </source>
</evidence>
<dbReference type="SUPFAM" id="SSF52172">
    <property type="entry name" value="CheY-like"/>
    <property type="match status" value="1"/>
</dbReference>
<feature type="transmembrane region" description="Helical" evidence="9">
    <location>
        <begin position="208"/>
        <end position="230"/>
    </location>
</feature>
<dbReference type="AlphaFoldDB" id="A0A150WHW4"/>
<dbReference type="Gene3D" id="1.10.287.130">
    <property type="match status" value="1"/>
</dbReference>
<dbReference type="SUPFAM" id="SSF47384">
    <property type="entry name" value="Homodimeric domain of signal transducing histidine kinase"/>
    <property type="match status" value="1"/>
</dbReference>
<feature type="transmembrane region" description="Helical" evidence="9">
    <location>
        <begin position="16"/>
        <end position="37"/>
    </location>
</feature>
<dbReference type="EMBL" id="LUKF01000014">
    <property type="protein sequence ID" value="KYG63301.1"/>
    <property type="molecule type" value="Genomic_DNA"/>
</dbReference>
<accession>A0A150WHW4</accession>
<evidence type="ECO:0000259" key="12">
    <source>
        <dbReference type="PROSITE" id="PS50885"/>
    </source>
</evidence>
<dbReference type="FunFam" id="3.30.565.10:FF:000010">
    <property type="entry name" value="Sensor histidine kinase RcsC"/>
    <property type="match status" value="1"/>
</dbReference>
<sequence>MGLRRFWKYMSVSNKLYAVIGVMALLIALELFSLYFAMNTLSSVRSFVTGESLWSKAQKDAVISLHKYARTRDPKFYQSFRENLEIPLGDSKARRALEKVPPDEEGAYQGFLQGKIHEDDIPGVINLMKFHNFHYVKEAIRIWREGDDLTNELISYGENLHQLIASNASQQQVIQTLDKIDELNDRLTILEGNFSYTLGEGSRWLEKVLLITLLFAVLIVEGTGLALTVATSRNLSKGLKEINTAAKRIGEGQFNVEVPVRSGDEIGQLAESLNKMAFDLRHSIGERRQAEQASQLKSLFLANMSHEIRTPLAAIIGFSDLLKDSQLSESERLQYLNIIQRTGENLTRIINDILDLSKVEAGHLEIEPSSVSLSTLLDDIHVLMVARAHGKPIHIEFNRRGIVPDTITTDPLRLRQVLTNILGNAIKFTDQGYVRMTYEVSGPNLLFTIKDTGVGISAEKRSLLFQPFSQVDSSVSRKYEGTGLGLVLSRKLAEMMGGTVLLEESDPGKGSTFTVRIGLDPANISQKGFQLPKKDFIHAKQLSETSILLVDDVEDNRLLIQRMLSKRGAKLTLATNGEEGLNKALAENYDIILMDIQMPIMDGYTATKKLRQAGYKKPIIALTAHAMKDDRERCLEAGCTDYLTKPVHVDALVQTILSHAPIEEELG</sequence>
<keyword evidence="9" id="KW-0812">Transmembrane</keyword>
<dbReference type="SMART" id="SM00387">
    <property type="entry name" value="HATPase_c"/>
    <property type="match status" value="1"/>
</dbReference>
<dbReference type="SMART" id="SM00448">
    <property type="entry name" value="REC"/>
    <property type="match status" value="1"/>
</dbReference>
<dbReference type="CDD" id="cd16922">
    <property type="entry name" value="HATPase_EvgS-ArcB-TorS-like"/>
    <property type="match status" value="1"/>
</dbReference>
<dbReference type="Pfam" id="PF00512">
    <property type="entry name" value="HisKA"/>
    <property type="match status" value="1"/>
</dbReference>
<dbReference type="SUPFAM" id="SSF55874">
    <property type="entry name" value="ATPase domain of HSP90 chaperone/DNA topoisomerase II/histidine kinase"/>
    <property type="match status" value="1"/>
</dbReference>
<dbReference type="Gene3D" id="3.40.50.2300">
    <property type="match status" value="1"/>
</dbReference>
<dbReference type="EC" id="2.7.13.3" evidence="3"/>
<evidence type="ECO:0000256" key="5">
    <source>
        <dbReference type="ARBA" id="ARBA00022679"/>
    </source>
</evidence>
<dbReference type="SUPFAM" id="SSF158472">
    <property type="entry name" value="HAMP domain-like"/>
    <property type="match status" value="1"/>
</dbReference>
<evidence type="ECO:0000256" key="6">
    <source>
        <dbReference type="ARBA" id="ARBA00022777"/>
    </source>
</evidence>
<evidence type="ECO:0000256" key="1">
    <source>
        <dbReference type="ARBA" id="ARBA00000085"/>
    </source>
</evidence>
<dbReference type="PROSITE" id="PS50885">
    <property type="entry name" value="HAMP"/>
    <property type="match status" value="1"/>
</dbReference>
<comment type="subcellular location">
    <subcellularLocation>
        <location evidence="2">Membrane</location>
    </subcellularLocation>
</comment>
<dbReference type="Proteomes" id="UP000075391">
    <property type="component" value="Unassembled WGS sequence"/>
</dbReference>
<dbReference type="SMART" id="SM00388">
    <property type="entry name" value="HisKA"/>
    <property type="match status" value="1"/>
</dbReference>
<organism evidence="13 14">
    <name type="scientific">Bdellovibrio bacteriovorus</name>
    <dbReference type="NCBI Taxonomy" id="959"/>
    <lineage>
        <taxon>Bacteria</taxon>
        <taxon>Pseudomonadati</taxon>
        <taxon>Bdellovibrionota</taxon>
        <taxon>Bdellovibrionia</taxon>
        <taxon>Bdellovibrionales</taxon>
        <taxon>Pseudobdellovibrionaceae</taxon>
        <taxon>Bdellovibrio</taxon>
    </lineage>
</organism>
<feature type="domain" description="Histidine kinase" evidence="10">
    <location>
        <begin position="303"/>
        <end position="521"/>
    </location>
</feature>
<dbReference type="InterPro" id="IPR003594">
    <property type="entry name" value="HATPase_dom"/>
</dbReference>
<dbReference type="SMART" id="SM00304">
    <property type="entry name" value="HAMP"/>
    <property type="match status" value="1"/>
</dbReference>
<dbReference type="InterPro" id="IPR036097">
    <property type="entry name" value="HisK_dim/P_sf"/>
</dbReference>
<dbReference type="CDD" id="cd17546">
    <property type="entry name" value="REC_hyHK_CKI1_RcsC-like"/>
    <property type="match status" value="1"/>
</dbReference>
<dbReference type="Gene3D" id="3.30.565.10">
    <property type="entry name" value="Histidine kinase-like ATPase, C-terminal domain"/>
    <property type="match status" value="1"/>
</dbReference>
<dbReference type="CDD" id="cd06225">
    <property type="entry name" value="HAMP"/>
    <property type="match status" value="1"/>
</dbReference>
<keyword evidence="5" id="KW-0808">Transferase</keyword>
<dbReference type="GO" id="GO:0000155">
    <property type="term" value="F:phosphorelay sensor kinase activity"/>
    <property type="evidence" value="ECO:0007669"/>
    <property type="project" value="InterPro"/>
</dbReference>
<dbReference type="PROSITE" id="PS50109">
    <property type="entry name" value="HIS_KIN"/>
    <property type="match status" value="1"/>
</dbReference>
<comment type="catalytic activity">
    <reaction evidence="1">
        <text>ATP + protein L-histidine = ADP + protein N-phospho-L-histidine.</text>
        <dbReference type="EC" id="2.7.13.3"/>
    </reaction>
</comment>
<keyword evidence="9" id="KW-0472">Membrane</keyword>
<dbReference type="GO" id="GO:0016020">
    <property type="term" value="C:membrane"/>
    <property type="evidence" value="ECO:0007669"/>
    <property type="project" value="UniProtKB-SubCell"/>
</dbReference>
<dbReference type="PANTHER" id="PTHR45339:SF1">
    <property type="entry name" value="HYBRID SIGNAL TRANSDUCTION HISTIDINE KINASE J"/>
    <property type="match status" value="1"/>
</dbReference>
<dbReference type="Gene3D" id="6.10.340.10">
    <property type="match status" value="1"/>
</dbReference>
<evidence type="ECO:0000256" key="4">
    <source>
        <dbReference type="ARBA" id="ARBA00022553"/>
    </source>
</evidence>
<keyword evidence="4 8" id="KW-0597">Phosphoprotein</keyword>
<evidence type="ECO:0000256" key="9">
    <source>
        <dbReference type="SAM" id="Phobius"/>
    </source>
</evidence>
<protein>
    <recommendedName>
        <fullName evidence="3">histidine kinase</fullName>
        <ecNumber evidence="3">2.7.13.3</ecNumber>
    </recommendedName>
</protein>
<evidence type="ECO:0000313" key="14">
    <source>
        <dbReference type="Proteomes" id="UP000075391"/>
    </source>
</evidence>
<evidence type="ECO:0000256" key="8">
    <source>
        <dbReference type="PROSITE-ProRule" id="PRU00169"/>
    </source>
</evidence>
<evidence type="ECO:0000256" key="3">
    <source>
        <dbReference type="ARBA" id="ARBA00012438"/>
    </source>
</evidence>
<dbReference type="PRINTS" id="PR00344">
    <property type="entry name" value="BCTRLSENSOR"/>
</dbReference>
<dbReference type="CDD" id="cd00082">
    <property type="entry name" value="HisKA"/>
    <property type="match status" value="1"/>
</dbReference>
<dbReference type="PROSITE" id="PS50110">
    <property type="entry name" value="RESPONSE_REGULATORY"/>
    <property type="match status" value="1"/>
</dbReference>
<dbReference type="InterPro" id="IPR036890">
    <property type="entry name" value="HATPase_C_sf"/>
</dbReference>
<feature type="domain" description="Response regulatory" evidence="11">
    <location>
        <begin position="546"/>
        <end position="660"/>
    </location>
</feature>
<dbReference type="InterPro" id="IPR003660">
    <property type="entry name" value="HAMP_dom"/>
</dbReference>
<evidence type="ECO:0000259" key="11">
    <source>
        <dbReference type="PROSITE" id="PS50110"/>
    </source>
</evidence>
<reference evidence="13 14" key="1">
    <citation type="submission" date="2016-03" db="EMBL/GenBank/DDBJ databases">
        <authorList>
            <person name="Ploux O."/>
        </authorList>
    </citation>
    <scope>NUCLEOTIDE SEQUENCE [LARGE SCALE GENOMIC DNA]</scope>
    <source>
        <strain evidence="13 14">BER2</strain>
    </source>
</reference>